<dbReference type="GO" id="GO:0009055">
    <property type="term" value="F:electron transfer activity"/>
    <property type="evidence" value="ECO:0007669"/>
    <property type="project" value="TreeGrafter"/>
</dbReference>
<dbReference type="AlphaFoldDB" id="A0A7G7VM08"/>
<dbReference type="Gene3D" id="3.40.30.10">
    <property type="entry name" value="Glutaredoxin"/>
    <property type="match status" value="1"/>
</dbReference>
<dbReference type="RefSeq" id="WP_185981023.1">
    <property type="nucleotide sequence ID" value="NZ_CP060204.1"/>
</dbReference>
<dbReference type="GO" id="GO:0045454">
    <property type="term" value="P:cell redox homeostasis"/>
    <property type="evidence" value="ECO:0007669"/>
    <property type="project" value="TreeGrafter"/>
</dbReference>
<dbReference type="InterPro" id="IPR051548">
    <property type="entry name" value="Grx-like_ET"/>
</dbReference>
<dbReference type="CDD" id="cd02976">
    <property type="entry name" value="NrdH"/>
    <property type="match status" value="1"/>
</dbReference>
<dbReference type="KEGG" id="stim:H1B31_04260"/>
<dbReference type="PANTHER" id="PTHR34386">
    <property type="entry name" value="GLUTAREDOXIN"/>
    <property type="match status" value="1"/>
</dbReference>
<feature type="domain" description="Glutaredoxin" evidence="1">
    <location>
        <begin position="2"/>
        <end position="59"/>
    </location>
</feature>
<protein>
    <submittedName>
        <fullName evidence="2">Glutathione S-transferase N-terminal domain-containing protein</fullName>
    </submittedName>
</protein>
<organism evidence="2 3">
    <name type="scientific">Selenomonas timonae</name>
    <dbReference type="NCBI Taxonomy" id="2754044"/>
    <lineage>
        <taxon>Bacteria</taxon>
        <taxon>Bacillati</taxon>
        <taxon>Bacillota</taxon>
        <taxon>Negativicutes</taxon>
        <taxon>Selenomonadales</taxon>
        <taxon>Selenomonadaceae</taxon>
        <taxon>Selenomonas</taxon>
    </lineage>
</organism>
<evidence type="ECO:0000259" key="1">
    <source>
        <dbReference type="Pfam" id="PF00462"/>
    </source>
</evidence>
<dbReference type="Proteomes" id="UP000515480">
    <property type="component" value="Chromosome"/>
</dbReference>
<evidence type="ECO:0000313" key="3">
    <source>
        <dbReference type="Proteomes" id="UP000515480"/>
    </source>
</evidence>
<sequence length="78" mass="8978">MVKVYSITVCPWCVKVKKYLKYRGIPYEEFNIEKDEAAREECRRLSGDTIVPVTTADGKDFALSYDREKLDKILGITA</sequence>
<dbReference type="GO" id="GO:0016740">
    <property type="term" value="F:transferase activity"/>
    <property type="evidence" value="ECO:0007669"/>
    <property type="project" value="UniProtKB-KW"/>
</dbReference>
<dbReference type="PROSITE" id="PS51354">
    <property type="entry name" value="GLUTAREDOXIN_2"/>
    <property type="match status" value="1"/>
</dbReference>
<keyword evidence="3" id="KW-1185">Reference proteome</keyword>
<dbReference type="InterPro" id="IPR011767">
    <property type="entry name" value="GLR_AS"/>
</dbReference>
<dbReference type="PANTHER" id="PTHR34386:SF1">
    <property type="entry name" value="GLUTAREDOXIN-LIKE PROTEIN NRDH"/>
    <property type="match status" value="1"/>
</dbReference>
<dbReference type="InterPro" id="IPR036249">
    <property type="entry name" value="Thioredoxin-like_sf"/>
</dbReference>
<dbReference type="SUPFAM" id="SSF52833">
    <property type="entry name" value="Thioredoxin-like"/>
    <property type="match status" value="1"/>
</dbReference>
<dbReference type="EMBL" id="CP060204">
    <property type="protein sequence ID" value="QNH55151.1"/>
    <property type="molecule type" value="Genomic_DNA"/>
</dbReference>
<dbReference type="PROSITE" id="PS00195">
    <property type="entry name" value="GLUTAREDOXIN_1"/>
    <property type="match status" value="1"/>
</dbReference>
<keyword evidence="2" id="KW-0808">Transferase</keyword>
<dbReference type="InterPro" id="IPR002109">
    <property type="entry name" value="Glutaredoxin"/>
</dbReference>
<proteinExistence type="predicted"/>
<reference evidence="2 3" key="1">
    <citation type="submission" date="2020-07" db="EMBL/GenBank/DDBJ databases">
        <title>Complete genome and description of Selenomonas timonensis sp. nov., a new bacterium isolated from a gingivitis subject.</title>
        <authorList>
            <person name="Antezack A."/>
        </authorList>
    </citation>
    <scope>NUCLEOTIDE SEQUENCE [LARGE SCALE GENOMIC DNA]</scope>
    <source>
        <strain evidence="2 3">Marseille-Q3039</strain>
    </source>
</reference>
<evidence type="ECO:0000313" key="2">
    <source>
        <dbReference type="EMBL" id="QNH55151.1"/>
    </source>
</evidence>
<name>A0A7G7VM08_9FIRM</name>
<accession>A0A7G7VM08</accession>
<dbReference type="Pfam" id="PF00462">
    <property type="entry name" value="Glutaredoxin"/>
    <property type="match status" value="1"/>
</dbReference>
<gene>
    <name evidence="2" type="ORF">H1B31_04260</name>
</gene>